<dbReference type="Gene3D" id="3.40.50.300">
    <property type="entry name" value="P-loop containing nucleotide triphosphate hydrolases"/>
    <property type="match status" value="3"/>
</dbReference>
<reference evidence="17 18" key="1">
    <citation type="submission" date="2021-03" db="EMBL/GenBank/DDBJ databases">
        <title>Whole genome sequence of Metabacillus bambusae BG109.</title>
        <authorList>
            <person name="Jeong J.W."/>
        </authorList>
    </citation>
    <scope>NUCLEOTIDE SEQUENCE [LARGE SCALE GENOMIC DNA]</scope>
    <source>
        <strain evidence="17 18">BG109</strain>
    </source>
</reference>
<keyword evidence="3" id="KW-0227">DNA damage</keyword>
<comment type="caution">
    <text evidence="17">The sequence shown here is derived from an EMBL/GenBank/DDBJ whole genome shotgun (WGS) entry which is preliminary data.</text>
</comment>
<keyword evidence="7 14" id="KW-0067">ATP-binding</keyword>
<gene>
    <name evidence="17" type="ORF">I7822_05505</name>
</gene>
<evidence type="ECO:0000313" key="17">
    <source>
        <dbReference type="EMBL" id="MBO1511136.1"/>
    </source>
</evidence>
<keyword evidence="9" id="KW-0234">DNA repair</keyword>
<evidence type="ECO:0000256" key="3">
    <source>
        <dbReference type="ARBA" id="ARBA00022763"/>
    </source>
</evidence>
<dbReference type="InterPro" id="IPR014017">
    <property type="entry name" value="DNA_helicase_UvrD-like_C"/>
</dbReference>
<evidence type="ECO:0000256" key="6">
    <source>
        <dbReference type="ARBA" id="ARBA00022839"/>
    </source>
</evidence>
<dbReference type="Gene3D" id="1.10.486.10">
    <property type="entry name" value="PCRA, domain 4"/>
    <property type="match status" value="1"/>
</dbReference>
<dbReference type="PANTHER" id="PTHR11070">
    <property type="entry name" value="UVRD / RECB / PCRA DNA HELICASE FAMILY MEMBER"/>
    <property type="match status" value="1"/>
</dbReference>
<evidence type="ECO:0000256" key="9">
    <source>
        <dbReference type="ARBA" id="ARBA00023204"/>
    </source>
</evidence>
<dbReference type="Pfam" id="PF13361">
    <property type="entry name" value="UvrD_C"/>
    <property type="match status" value="1"/>
</dbReference>
<dbReference type="InterPro" id="IPR000212">
    <property type="entry name" value="DNA_helicase_UvrD/REP"/>
</dbReference>
<dbReference type="PROSITE" id="PS51217">
    <property type="entry name" value="UVRD_HELICASE_CTER"/>
    <property type="match status" value="1"/>
</dbReference>
<protein>
    <recommendedName>
        <fullName evidence="12">DNA 3'-5' helicase</fullName>
        <ecNumber evidence="12">5.6.2.4</ecNumber>
    </recommendedName>
</protein>
<dbReference type="Pfam" id="PF12705">
    <property type="entry name" value="PDDEXK_1"/>
    <property type="match status" value="1"/>
</dbReference>
<evidence type="ECO:0000313" key="18">
    <source>
        <dbReference type="Proteomes" id="UP000663981"/>
    </source>
</evidence>
<dbReference type="InterPro" id="IPR038726">
    <property type="entry name" value="PDDEXK_AddAB-type"/>
</dbReference>
<evidence type="ECO:0000259" key="15">
    <source>
        <dbReference type="PROSITE" id="PS51198"/>
    </source>
</evidence>
<keyword evidence="8" id="KW-0238">DNA-binding</keyword>
<keyword evidence="5 14" id="KW-0347">Helicase</keyword>
<name>A0ABS3MZ72_9BACI</name>
<evidence type="ECO:0000256" key="4">
    <source>
        <dbReference type="ARBA" id="ARBA00022801"/>
    </source>
</evidence>
<dbReference type="PROSITE" id="PS51198">
    <property type="entry name" value="UVRD_HELICASE_ATP_BIND"/>
    <property type="match status" value="1"/>
</dbReference>
<evidence type="ECO:0000256" key="8">
    <source>
        <dbReference type="ARBA" id="ARBA00023125"/>
    </source>
</evidence>
<dbReference type="SUPFAM" id="SSF52980">
    <property type="entry name" value="Restriction endonuclease-like"/>
    <property type="match status" value="1"/>
</dbReference>
<keyword evidence="10" id="KW-0413">Isomerase</keyword>
<accession>A0ABS3MZ72</accession>
<feature type="domain" description="UvrD-like helicase ATP-binding" evidence="15">
    <location>
        <begin position="5"/>
        <end position="437"/>
    </location>
</feature>
<keyword evidence="2 14" id="KW-0547">Nucleotide-binding</keyword>
<proteinExistence type="predicted"/>
<evidence type="ECO:0000259" key="16">
    <source>
        <dbReference type="PROSITE" id="PS51217"/>
    </source>
</evidence>
<evidence type="ECO:0000256" key="10">
    <source>
        <dbReference type="ARBA" id="ARBA00023235"/>
    </source>
</evidence>
<keyword evidence="18" id="KW-1185">Reference proteome</keyword>
<dbReference type="Pfam" id="PF00580">
    <property type="entry name" value="UvrD-helicase"/>
    <property type="match status" value="1"/>
</dbReference>
<keyword evidence="4 14" id="KW-0378">Hydrolase</keyword>
<dbReference type="EC" id="5.6.2.4" evidence="12"/>
<feature type="binding site" evidence="14">
    <location>
        <begin position="26"/>
        <end position="33"/>
    </location>
    <ligand>
        <name>ATP</name>
        <dbReference type="ChEBI" id="CHEBI:30616"/>
    </ligand>
</feature>
<dbReference type="Gene3D" id="3.90.320.10">
    <property type="match status" value="1"/>
</dbReference>
<dbReference type="RefSeq" id="WP_207975876.1">
    <property type="nucleotide sequence ID" value="NZ_JAGDEL010000003.1"/>
</dbReference>
<sequence length="1068" mass="123533">MSNNVIDQNARDKIKHELNTNFLVEAGAGSGKTTSLVERMVQLIFTDTCKIEHIVAITFTRKAADELKMRFQSKLEAVWKIEKDEVLKERLEAALQNIDRCFLGTVHSFCAKLLRERPIEASLDLSFKELEDTDDLHLLEEAWQLFLQKAQTDQSPLLAEINELGIKVDDLYESLYQMRQYTDVDWVSEETEKPDLHSAYLSLMNLVKEAIRSVPEEEPSNGYDTLQKIIILALQKQRFIDSSKDRDIISQFELFNKKLNVTLNRWHSKEDAKFYKEKLTDFVETTISPLLQQWKEYCHPKVVSFLQEAINVYTNLKKERSLLNFQDLLIHTTKLLKENAEVRGYFQEKYTHLLVDEFQDTDPIQAEMMFYLTSTELEEKVWTKCTPKKGSLFVVGDPKQAIYRFRRADIDTYNRVKQLIEEHNGEILQLTMNFRTVDSVTNKLNGVFVQHLPEQETVYQAGYRPLNSFHEDEGKGLSGIKSLTVSAEFSKKDEVIEEDARNITQAIASLLQQGYNPRDFMVLTRYNDGIATYAQTLEDKGISVSISGEVIIGETREFQELSILLQTFIDPTDKVALVATLRGIFFGFSDNELYQWKKAGGVFSIYSEVPEPLSETIKEKFTGALAKLSTYQKWVRTFSPTIAIEKIIEDAGFYPLLIENGRNKRAYRSLVQVIEHIRHHESAGTSTYKQVCQLLIESIHKKTTVLNIEEDADSVRVMNVHKAKGLEAPIVFLAHPAKLVSPESFLSQHIKREDDVSKGYFSFTIRNGFQTKELALPNNWDTLKQEELLYLVEEELRILYVAATRAEKAIIISSSAKNDKKNPWHTLFEISNIEEFVSHEEMVENQKDEITEITLQEYQAKTVAMSRWLEHRKQKTFDYWSPTKDKDYSNVVSIERVAGGGKDWGTIVHHVLEKVVKGHDVTNYISSLLQTYKVPAEKGEEIQQIIDVFKRSPIWADLQIAENVLAEVPFLLQVECENPLYKLIQLPHAEKHPYKVKGVIDLIYKINGEWVIVDYKTDNPVEQADFTQLRNYYRDQLLFYKNAWEEMTGEKVKHIELFFINEQLKSAL</sequence>
<dbReference type="Proteomes" id="UP000663981">
    <property type="component" value="Unassembled WGS sequence"/>
</dbReference>
<evidence type="ECO:0000256" key="7">
    <source>
        <dbReference type="ARBA" id="ARBA00022840"/>
    </source>
</evidence>
<evidence type="ECO:0000256" key="1">
    <source>
        <dbReference type="ARBA" id="ARBA00022722"/>
    </source>
</evidence>
<comment type="catalytic activity">
    <reaction evidence="13">
        <text>ATP + H2O = ADP + phosphate + H(+)</text>
        <dbReference type="Rhea" id="RHEA:13065"/>
        <dbReference type="ChEBI" id="CHEBI:15377"/>
        <dbReference type="ChEBI" id="CHEBI:15378"/>
        <dbReference type="ChEBI" id="CHEBI:30616"/>
        <dbReference type="ChEBI" id="CHEBI:43474"/>
        <dbReference type="ChEBI" id="CHEBI:456216"/>
        <dbReference type="EC" id="5.6.2.4"/>
    </reaction>
</comment>
<evidence type="ECO:0000256" key="11">
    <source>
        <dbReference type="ARBA" id="ARBA00034617"/>
    </source>
</evidence>
<evidence type="ECO:0000256" key="13">
    <source>
        <dbReference type="ARBA" id="ARBA00048988"/>
    </source>
</evidence>
<dbReference type="PANTHER" id="PTHR11070:SF23">
    <property type="entry name" value="RECBCD ENZYME SUBUNIT RECB"/>
    <property type="match status" value="1"/>
</dbReference>
<evidence type="ECO:0000256" key="14">
    <source>
        <dbReference type="PROSITE-ProRule" id="PRU00560"/>
    </source>
</evidence>
<organism evidence="17 18">
    <name type="scientific">Metabacillus bambusae</name>
    <dbReference type="NCBI Taxonomy" id="2795218"/>
    <lineage>
        <taxon>Bacteria</taxon>
        <taxon>Bacillati</taxon>
        <taxon>Bacillota</taxon>
        <taxon>Bacilli</taxon>
        <taxon>Bacillales</taxon>
        <taxon>Bacillaceae</taxon>
        <taxon>Metabacillus</taxon>
    </lineage>
</organism>
<feature type="domain" description="UvrD-like helicase C-terminal" evidence="16">
    <location>
        <begin position="455"/>
        <end position="725"/>
    </location>
</feature>
<dbReference type="InterPro" id="IPR011604">
    <property type="entry name" value="PDDEXK-like_dom_sf"/>
</dbReference>
<keyword evidence="6" id="KW-0269">Exonuclease</keyword>
<dbReference type="InterPro" id="IPR011335">
    <property type="entry name" value="Restrct_endonuc-II-like"/>
</dbReference>
<evidence type="ECO:0000256" key="12">
    <source>
        <dbReference type="ARBA" id="ARBA00034808"/>
    </source>
</evidence>
<evidence type="ECO:0000256" key="2">
    <source>
        <dbReference type="ARBA" id="ARBA00022741"/>
    </source>
</evidence>
<evidence type="ECO:0000256" key="5">
    <source>
        <dbReference type="ARBA" id="ARBA00022806"/>
    </source>
</evidence>
<dbReference type="SUPFAM" id="SSF52540">
    <property type="entry name" value="P-loop containing nucleoside triphosphate hydrolases"/>
    <property type="match status" value="1"/>
</dbReference>
<dbReference type="InterPro" id="IPR027417">
    <property type="entry name" value="P-loop_NTPase"/>
</dbReference>
<keyword evidence="1" id="KW-0540">Nuclease</keyword>
<comment type="catalytic activity">
    <reaction evidence="11">
        <text>Couples ATP hydrolysis with the unwinding of duplex DNA by translocating in the 3'-5' direction.</text>
        <dbReference type="EC" id="5.6.2.4"/>
    </reaction>
</comment>
<dbReference type="InterPro" id="IPR014016">
    <property type="entry name" value="UvrD-like_ATP-bd"/>
</dbReference>
<dbReference type="EMBL" id="JAGDEL010000003">
    <property type="protein sequence ID" value="MBO1511136.1"/>
    <property type="molecule type" value="Genomic_DNA"/>
</dbReference>